<keyword evidence="1" id="KW-0812">Transmembrane</keyword>
<proteinExistence type="predicted"/>
<feature type="transmembrane region" description="Helical" evidence="1">
    <location>
        <begin position="21"/>
        <end position="41"/>
    </location>
</feature>
<dbReference type="InParanoid" id="A0A7M7JFX4"/>
<protein>
    <recommendedName>
        <fullName evidence="4">MARVEL domain-containing protein</fullName>
    </recommendedName>
</protein>
<feature type="transmembrane region" description="Helical" evidence="1">
    <location>
        <begin position="85"/>
        <end position="105"/>
    </location>
</feature>
<keyword evidence="3" id="KW-1185">Reference proteome</keyword>
<sequence length="160" mass="17462">MMIVAPAGGKGSTKYLSTLSAWLKMAEMLLGFIVSLLLTAWNDSCTISSARFLHLTSFTFLVYTSVHFIAVLIRPSAEKYMNTSLNLIYHIVAVIFYFCGFLGTIVQSGAVGTVVGIGIGLLGFMTTVIYLVDVIVIYKNRGITDVESIVLTNKFANEKT</sequence>
<keyword evidence="1" id="KW-0472">Membrane</keyword>
<reference evidence="2" key="1">
    <citation type="submission" date="2021-01" db="UniProtKB">
        <authorList>
            <consortium name="EnsemblMetazoa"/>
        </authorList>
    </citation>
    <scope>IDENTIFICATION</scope>
</reference>
<dbReference type="Proteomes" id="UP000594260">
    <property type="component" value="Unplaced"/>
</dbReference>
<organism evidence="2 3">
    <name type="scientific">Varroa destructor</name>
    <name type="common">Honeybee mite</name>
    <dbReference type="NCBI Taxonomy" id="109461"/>
    <lineage>
        <taxon>Eukaryota</taxon>
        <taxon>Metazoa</taxon>
        <taxon>Ecdysozoa</taxon>
        <taxon>Arthropoda</taxon>
        <taxon>Chelicerata</taxon>
        <taxon>Arachnida</taxon>
        <taxon>Acari</taxon>
        <taxon>Parasitiformes</taxon>
        <taxon>Mesostigmata</taxon>
        <taxon>Gamasina</taxon>
        <taxon>Dermanyssoidea</taxon>
        <taxon>Varroidae</taxon>
        <taxon>Varroa</taxon>
    </lineage>
</organism>
<evidence type="ECO:0000313" key="2">
    <source>
        <dbReference type="EnsemblMetazoa" id="XP_022651542"/>
    </source>
</evidence>
<evidence type="ECO:0000256" key="1">
    <source>
        <dbReference type="SAM" id="Phobius"/>
    </source>
</evidence>
<dbReference type="KEGG" id="vde:111246346"/>
<dbReference type="EnsemblMetazoa" id="XM_022795807">
    <property type="protein sequence ID" value="XP_022651542"/>
    <property type="gene ID" value="LOC111246346"/>
</dbReference>
<dbReference type="GeneID" id="111246346"/>
<name>A0A7M7JFX4_VARDE</name>
<feature type="transmembrane region" description="Helical" evidence="1">
    <location>
        <begin position="53"/>
        <end position="73"/>
    </location>
</feature>
<dbReference type="AlphaFoldDB" id="A0A7M7JFX4"/>
<evidence type="ECO:0008006" key="4">
    <source>
        <dbReference type="Google" id="ProtNLM"/>
    </source>
</evidence>
<feature type="transmembrane region" description="Helical" evidence="1">
    <location>
        <begin position="111"/>
        <end position="132"/>
    </location>
</feature>
<accession>A0A7M7JFX4</accession>
<evidence type="ECO:0000313" key="3">
    <source>
        <dbReference type="Proteomes" id="UP000594260"/>
    </source>
</evidence>
<keyword evidence="1" id="KW-1133">Transmembrane helix</keyword>
<dbReference type="RefSeq" id="XP_022651542.1">
    <property type="nucleotide sequence ID" value="XM_022795807.1"/>
</dbReference>